<feature type="transmembrane region" description="Helical" evidence="7">
    <location>
        <begin position="100"/>
        <end position="120"/>
    </location>
</feature>
<keyword evidence="4 7" id="KW-0812">Transmembrane</keyword>
<dbReference type="STRING" id="1122619.GCA_000373745_01595"/>
<dbReference type="GO" id="GO:0005886">
    <property type="term" value="C:plasma membrane"/>
    <property type="evidence" value="ECO:0007669"/>
    <property type="project" value="UniProtKB-SubCell"/>
</dbReference>
<dbReference type="EMBL" id="CP065725">
    <property type="protein sequence ID" value="QPT41465.1"/>
    <property type="molecule type" value="Genomic_DNA"/>
</dbReference>
<evidence type="ECO:0000256" key="7">
    <source>
        <dbReference type="RuleBase" id="RU363032"/>
    </source>
</evidence>
<dbReference type="GO" id="GO:0055085">
    <property type="term" value="P:transmembrane transport"/>
    <property type="evidence" value="ECO:0007669"/>
    <property type="project" value="InterPro"/>
</dbReference>
<dbReference type="EMBL" id="UGSB01000001">
    <property type="protein sequence ID" value="SUA58305.1"/>
    <property type="molecule type" value="Genomic_DNA"/>
</dbReference>
<keyword evidence="2 7" id="KW-0813">Transport</keyword>
<comment type="subcellular location">
    <subcellularLocation>
        <location evidence="1 7">Cell membrane</location>
        <topology evidence="1 7">Multi-pass membrane protein</topology>
    </subcellularLocation>
</comment>
<dbReference type="CDD" id="cd06261">
    <property type="entry name" value="TM_PBP2"/>
    <property type="match status" value="1"/>
</dbReference>
<dbReference type="InterPro" id="IPR035906">
    <property type="entry name" value="MetI-like_sf"/>
</dbReference>
<name>A0A378XK81_9BURK</name>
<dbReference type="Proteomes" id="UP000254603">
    <property type="component" value="Unassembled WGS sequence"/>
</dbReference>
<dbReference type="PANTHER" id="PTHR30151">
    <property type="entry name" value="ALKANE SULFONATE ABC TRANSPORTER-RELATED, MEMBRANE SUBUNIT"/>
    <property type="match status" value="1"/>
</dbReference>
<feature type="transmembrane region" description="Helical" evidence="7">
    <location>
        <begin position="61"/>
        <end position="88"/>
    </location>
</feature>
<dbReference type="SUPFAM" id="SSF161098">
    <property type="entry name" value="MetI-like"/>
    <property type="match status" value="1"/>
</dbReference>
<keyword evidence="6 7" id="KW-0472">Membrane</keyword>
<feature type="domain" description="ABC transmembrane type-1" evidence="8">
    <location>
        <begin position="61"/>
        <end position="241"/>
    </location>
</feature>
<sequence>MQKKLRPYYYPAVGVCFLLTIWQLTALWLQTTDPEAAALAPIPTAFQLLQLIRSGEVFPHIIASVLRVFFGLVFAIVVGVPVGLLLGLSKSFEMMSVMTFQLLRMVSPLAWMPIAVLIFGTGNEPILFLLAIAGVWPVLLNTSVGVKQITPTFMELGKSLAATRWEILKTIILPAVFVMALTGLRLSLAVLWVVLVPAEMLGVEEGLGYFIIDAKERLAYSELTAAIVVISLIGWLLDYLARVVLKLAAEK</sequence>
<reference evidence="9 12" key="2">
    <citation type="submission" date="2020-12" db="EMBL/GenBank/DDBJ databases">
        <title>FDA dAtabase for Regulatory Grade micrObial Sequences (FDA-ARGOS): Supporting development and validation of Infectious Disease Dx tests.</title>
        <authorList>
            <person name="Sproer C."/>
            <person name="Gronow S."/>
            <person name="Severitt S."/>
            <person name="Schroder I."/>
            <person name="Tallon L."/>
            <person name="Sadzewicz L."/>
            <person name="Zhao X."/>
            <person name="Boylan J."/>
            <person name="Ott S."/>
            <person name="Bowen H."/>
            <person name="Vavikolanu K."/>
            <person name="Mehta A."/>
            <person name="Aluvathingal J."/>
            <person name="Nadendla S."/>
            <person name="Lowell S."/>
            <person name="Myers T."/>
            <person name="Yan Y."/>
            <person name="Sichtig H."/>
        </authorList>
    </citation>
    <scope>NUCLEOTIDE SEQUENCE [LARGE SCALE GENOMIC DNA]</scope>
    <source>
        <strain evidence="9 12">FDAARGOS_872</strain>
    </source>
</reference>
<evidence type="ECO:0000313" key="11">
    <source>
        <dbReference type="Proteomes" id="UP000254603"/>
    </source>
</evidence>
<proteinExistence type="inferred from homology"/>
<evidence type="ECO:0000259" key="8">
    <source>
        <dbReference type="PROSITE" id="PS50928"/>
    </source>
</evidence>
<feature type="transmembrane region" description="Helical" evidence="7">
    <location>
        <begin position="126"/>
        <end position="146"/>
    </location>
</feature>
<keyword evidence="3" id="KW-1003">Cell membrane</keyword>
<evidence type="ECO:0000256" key="3">
    <source>
        <dbReference type="ARBA" id="ARBA00022475"/>
    </source>
</evidence>
<organism evidence="10 11">
    <name type="scientific">Oligella ureolytica</name>
    <dbReference type="NCBI Taxonomy" id="90244"/>
    <lineage>
        <taxon>Bacteria</taxon>
        <taxon>Pseudomonadati</taxon>
        <taxon>Pseudomonadota</taxon>
        <taxon>Betaproteobacteria</taxon>
        <taxon>Burkholderiales</taxon>
        <taxon>Alcaligenaceae</taxon>
        <taxon>Oligella</taxon>
    </lineage>
</organism>
<evidence type="ECO:0000313" key="10">
    <source>
        <dbReference type="EMBL" id="SUA58305.1"/>
    </source>
</evidence>
<dbReference type="GO" id="GO:0010438">
    <property type="term" value="P:cellular response to sulfur starvation"/>
    <property type="evidence" value="ECO:0007669"/>
    <property type="project" value="TreeGrafter"/>
</dbReference>
<dbReference type="Pfam" id="PF00528">
    <property type="entry name" value="BPD_transp_1"/>
    <property type="match status" value="1"/>
</dbReference>
<dbReference type="PROSITE" id="PS50928">
    <property type="entry name" value="ABC_TM1"/>
    <property type="match status" value="1"/>
</dbReference>
<evidence type="ECO:0000313" key="9">
    <source>
        <dbReference type="EMBL" id="QPT41465.1"/>
    </source>
</evidence>
<keyword evidence="5 7" id="KW-1133">Transmembrane helix</keyword>
<feature type="transmembrane region" description="Helical" evidence="7">
    <location>
        <begin position="7"/>
        <end position="29"/>
    </location>
</feature>
<evidence type="ECO:0000256" key="5">
    <source>
        <dbReference type="ARBA" id="ARBA00022989"/>
    </source>
</evidence>
<dbReference type="PANTHER" id="PTHR30151:SF25">
    <property type="entry name" value="TAURINE TRANSPORT SYSTEM PERMEASE PROTEIN TAUC"/>
    <property type="match status" value="1"/>
</dbReference>
<feature type="transmembrane region" description="Helical" evidence="7">
    <location>
        <begin position="218"/>
        <end position="241"/>
    </location>
</feature>
<accession>A0A378XK81</accession>
<keyword evidence="12" id="KW-1185">Reference proteome</keyword>
<reference evidence="10 11" key="1">
    <citation type="submission" date="2018-06" db="EMBL/GenBank/DDBJ databases">
        <authorList>
            <consortium name="Pathogen Informatics"/>
            <person name="Doyle S."/>
        </authorList>
    </citation>
    <scope>NUCLEOTIDE SEQUENCE [LARGE SCALE GENOMIC DNA]</scope>
    <source>
        <strain evidence="10 11">NCTC11997</strain>
    </source>
</reference>
<dbReference type="AlphaFoldDB" id="A0A378XK81"/>
<dbReference type="OrthoDB" id="8138334at2"/>
<evidence type="ECO:0000256" key="2">
    <source>
        <dbReference type="ARBA" id="ARBA00022448"/>
    </source>
</evidence>
<comment type="similarity">
    <text evidence="7">Belongs to the binding-protein-dependent transport system permease family.</text>
</comment>
<evidence type="ECO:0000313" key="12">
    <source>
        <dbReference type="Proteomes" id="UP000594903"/>
    </source>
</evidence>
<dbReference type="Proteomes" id="UP000594903">
    <property type="component" value="Chromosome"/>
</dbReference>
<dbReference type="InterPro" id="IPR000515">
    <property type="entry name" value="MetI-like"/>
</dbReference>
<gene>
    <name evidence="10" type="primary">cmpB_2</name>
    <name evidence="9" type="ORF">I6G29_13040</name>
    <name evidence="10" type="ORF">NCTC11997_02678</name>
</gene>
<evidence type="ECO:0000256" key="4">
    <source>
        <dbReference type="ARBA" id="ARBA00022692"/>
    </source>
</evidence>
<feature type="transmembrane region" description="Helical" evidence="7">
    <location>
        <begin position="167"/>
        <end position="198"/>
    </location>
</feature>
<evidence type="ECO:0000256" key="6">
    <source>
        <dbReference type="ARBA" id="ARBA00023136"/>
    </source>
</evidence>
<evidence type="ECO:0000256" key="1">
    <source>
        <dbReference type="ARBA" id="ARBA00004651"/>
    </source>
</evidence>
<protein>
    <submittedName>
        <fullName evidence="9">ABC transporter permease</fullName>
    </submittedName>
    <submittedName>
        <fullName evidence="10">Bicarbonate transport system permease protein CmpB</fullName>
    </submittedName>
</protein>
<dbReference type="Gene3D" id="1.10.3720.10">
    <property type="entry name" value="MetI-like"/>
    <property type="match status" value="1"/>
</dbReference>